<sequence>MNIRKTIAKRIAPIFLVIPFSIVASEKAQQYEVETVVTGVAIPWGMTQVADGKLLITDRSGTLYLADPSNDSKVEVSGLPKVSARGQGGLLDVELHPDYKNNGWIYFSYASPEGEGKGDNTAIIRAKLKGTKLENVETVYKASPNSTRKHHYGSRIEFDNEGYLYFTIGDRGERDVTPQDLTVDGGKVYRIHDDGKIPADNPFVNTKGAKPATYSYGHRNPQGMGLNPQTGKIWVHEHGPKGGDEINVVAKGKNYGWPVISYGVNYSGTKFTDITEKEGMEQPAWYWVPSIAPSGMAFVTSDKYPTLKGQLLIGSLKFGTLVAAQIDGDTVKSESIIVDNLTRIRNVQQLADGYIYIATDMNKIVRLKPKS</sequence>
<evidence type="ECO:0000313" key="4">
    <source>
        <dbReference type="Proteomes" id="UP000317839"/>
    </source>
</evidence>
<feature type="domain" description="Glucose/Sorbosone dehydrogenase" evidence="2">
    <location>
        <begin position="42"/>
        <end position="362"/>
    </location>
</feature>
<keyword evidence="4" id="KW-1185">Reference proteome</keyword>
<dbReference type="RefSeq" id="WP_142942506.1">
    <property type="nucleotide sequence ID" value="NZ_VIKR01000003.1"/>
</dbReference>
<gene>
    <name evidence="3" type="ORF">FLL45_13085</name>
</gene>
<evidence type="ECO:0000313" key="3">
    <source>
        <dbReference type="EMBL" id="TQV73798.1"/>
    </source>
</evidence>
<organism evidence="3 4">
    <name type="scientific">Aliikangiella marina</name>
    <dbReference type="NCBI Taxonomy" id="1712262"/>
    <lineage>
        <taxon>Bacteria</taxon>
        <taxon>Pseudomonadati</taxon>
        <taxon>Pseudomonadota</taxon>
        <taxon>Gammaproteobacteria</taxon>
        <taxon>Oceanospirillales</taxon>
        <taxon>Pleioneaceae</taxon>
        <taxon>Aliikangiella</taxon>
    </lineage>
</organism>
<comment type="caution">
    <text evidence="3">The sequence shown here is derived from an EMBL/GenBank/DDBJ whole genome shotgun (WGS) entry which is preliminary data.</text>
</comment>
<dbReference type="AlphaFoldDB" id="A0A545T9B8"/>
<feature type="chain" id="PRO_5021870671" evidence="1">
    <location>
        <begin position="25"/>
        <end position="371"/>
    </location>
</feature>
<reference evidence="3 4" key="1">
    <citation type="submission" date="2019-06" db="EMBL/GenBank/DDBJ databases">
        <title>Draft genome of Aliikangiella marina GYP-15.</title>
        <authorList>
            <person name="Wang G."/>
        </authorList>
    </citation>
    <scope>NUCLEOTIDE SEQUENCE [LARGE SCALE GENOMIC DNA]</scope>
    <source>
        <strain evidence="3 4">GYP-15</strain>
    </source>
</reference>
<proteinExistence type="predicted"/>
<dbReference type="InterPro" id="IPR011042">
    <property type="entry name" value="6-blade_b-propeller_TolB-like"/>
</dbReference>
<dbReference type="OrthoDB" id="9770043at2"/>
<name>A0A545T9B8_9GAMM</name>
<dbReference type="PANTHER" id="PTHR19328">
    <property type="entry name" value="HEDGEHOG-INTERACTING PROTEIN"/>
    <property type="match status" value="1"/>
</dbReference>
<protein>
    <submittedName>
        <fullName evidence="3">PQQ-dependent sugar dehydrogenase</fullName>
    </submittedName>
</protein>
<dbReference type="Gene3D" id="2.120.10.30">
    <property type="entry name" value="TolB, C-terminal domain"/>
    <property type="match status" value="1"/>
</dbReference>
<dbReference type="Proteomes" id="UP000317839">
    <property type="component" value="Unassembled WGS sequence"/>
</dbReference>
<keyword evidence="1" id="KW-0732">Signal</keyword>
<dbReference type="SUPFAM" id="SSF50952">
    <property type="entry name" value="Soluble quinoprotein glucose dehydrogenase"/>
    <property type="match status" value="1"/>
</dbReference>
<dbReference type="EMBL" id="VIKR01000003">
    <property type="protein sequence ID" value="TQV73798.1"/>
    <property type="molecule type" value="Genomic_DNA"/>
</dbReference>
<dbReference type="InterPro" id="IPR011041">
    <property type="entry name" value="Quinoprot_gluc/sorb_DH_b-prop"/>
</dbReference>
<dbReference type="InterPro" id="IPR012938">
    <property type="entry name" value="Glc/Sorbosone_DH"/>
</dbReference>
<dbReference type="Pfam" id="PF07995">
    <property type="entry name" value="GSDH"/>
    <property type="match status" value="1"/>
</dbReference>
<accession>A0A545T9B8</accession>
<dbReference type="PANTHER" id="PTHR19328:SF75">
    <property type="entry name" value="ALDOSE SUGAR DEHYDROGENASE YLII"/>
    <property type="match status" value="1"/>
</dbReference>
<feature type="signal peptide" evidence="1">
    <location>
        <begin position="1"/>
        <end position="24"/>
    </location>
</feature>
<evidence type="ECO:0000259" key="2">
    <source>
        <dbReference type="Pfam" id="PF07995"/>
    </source>
</evidence>
<evidence type="ECO:0000256" key="1">
    <source>
        <dbReference type="SAM" id="SignalP"/>
    </source>
</evidence>